<sequence>MEFTKIKSDYLKSKFIDFMDIVGHPCVMSQNVFSTDDVQIP</sequence>
<dbReference type="AlphaFoldDB" id="H2BR20"/>
<organism evidence="1 2">
    <name type="scientific">Gillisia limnaea (strain DSM 15749 / LMG 21470 / R-8282)</name>
    <dbReference type="NCBI Taxonomy" id="865937"/>
    <lineage>
        <taxon>Bacteria</taxon>
        <taxon>Pseudomonadati</taxon>
        <taxon>Bacteroidota</taxon>
        <taxon>Flavobacteriia</taxon>
        <taxon>Flavobacteriales</taxon>
        <taxon>Flavobacteriaceae</taxon>
        <taxon>Gillisia</taxon>
    </lineage>
</organism>
<accession>H2BR20</accession>
<dbReference type="Proteomes" id="UP000003844">
    <property type="component" value="Unassembled WGS sequence"/>
</dbReference>
<dbReference type="HOGENOM" id="CLU_3270682_0_0_10"/>
<name>H2BR20_GILLR</name>
<dbReference type="EMBL" id="JH594605">
    <property type="protein sequence ID" value="EHQ04339.1"/>
    <property type="molecule type" value="Genomic_DNA"/>
</dbReference>
<evidence type="ECO:0000313" key="1">
    <source>
        <dbReference type="EMBL" id="EHQ04339.1"/>
    </source>
</evidence>
<evidence type="ECO:0000313" key="2">
    <source>
        <dbReference type="Proteomes" id="UP000003844"/>
    </source>
</evidence>
<protein>
    <submittedName>
        <fullName evidence="1">Uncharacterized protein</fullName>
    </submittedName>
</protein>
<gene>
    <name evidence="1" type="ORF">Gilli_0185</name>
</gene>
<proteinExistence type="predicted"/>
<reference evidence="2" key="1">
    <citation type="journal article" date="2012" name="Stand. Genomic Sci.">
        <title>Genome sequence of the Antarctic rhodopsins-containing flavobacterium Gillisia limnaea type strain (R-8282(T)).</title>
        <authorList>
            <person name="Riedel T."/>
            <person name="Held B."/>
            <person name="Nolan M."/>
            <person name="Lucas S."/>
            <person name="Lapidus A."/>
            <person name="Tice H."/>
            <person name="Del Rio T.G."/>
            <person name="Cheng J.F."/>
            <person name="Han C."/>
            <person name="Tapia R."/>
            <person name="Goodwin L.A."/>
            <person name="Pitluck S."/>
            <person name="Liolios K."/>
            <person name="Mavromatis K."/>
            <person name="Pagani I."/>
            <person name="Ivanova N."/>
            <person name="Mikhailova N."/>
            <person name="Pati A."/>
            <person name="Chen A."/>
            <person name="Palaniappan K."/>
            <person name="Land M."/>
            <person name="Rohde M."/>
            <person name="Tindall B.J."/>
            <person name="Detter J.C."/>
            <person name="Goker M."/>
            <person name="Bristow J."/>
            <person name="Eisen J.A."/>
            <person name="Markowitz V."/>
            <person name="Hugenholtz P."/>
            <person name="Kyrpides N.C."/>
            <person name="Klenk H.P."/>
            <person name="Woyke T."/>
        </authorList>
    </citation>
    <scope>NUCLEOTIDE SEQUENCE [LARGE SCALE GENOMIC DNA]</scope>
    <source>
        <strain evidence="2">DSM 15749 / LMG 21470 / R-8282</strain>
    </source>
</reference>
<keyword evidence="2" id="KW-1185">Reference proteome</keyword>
<dbReference type="STRING" id="865937.Gilli_0185"/>